<keyword evidence="8 9" id="KW-0998">Cell outer membrane</keyword>
<name>A0A928YUW5_9GAMM</name>
<dbReference type="InterPro" id="IPR012910">
    <property type="entry name" value="Plug_dom"/>
</dbReference>
<evidence type="ECO:0000313" key="16">
    <source>
        <dbReference type="EMBL" id="MBE8716443.1"/>
    </source>
</evidence>
<evidence type="ECO:0000256" key="2">
    <source>
        <dbReference type="ARBA" id="ARBA00022448"/>
    </source>
</evidence>
<keyword evidence="7 9" id="KW-0472">Membrane</keyword>
<evidence type="ECO:0000259" key="14">
    <source>
        <dbReference type="Pfam" id="PF00593"/>
    </source>
</evidence>
<dbReference type="PANTHER" id="PTHR47234">
    <property type="match status" value="1"/>
</dbReference>
<dbReference type="InterPro" id="IPR039426">
    <property type="entry name" value="TonB-dep_rcpt-like"/>
</dbReference>
<keyword evidence="3 9" id="KW-1134">Transmembrane beta strand</keyword>
<dbReference type="GO" id="GO:0009279">
    <property type="term" value="C:cell outer membrane"/>
    <property type="evidence" value="ECO:0007669"/>
    <property type="project" value="UniProtKB-SubCell"/>
</dbReference>
<gene>
    <name evidence="16" type="ORF">C4F51_04495</name>
</gene>
<comment type="subcellular location">
    <subcellularLocation>
        <location evidence="1 9">Cell outer membrane</location>
        <topology evidence="1 9">Multi-pass membrane protein</topology>
    </subcellularLocation>
</comment>
<dbReference type="Pfam" id="PF00593">
    <property type="entry name" value="TonB_dep_Rec_b-barrel"/>
    <property type="match status" value="1"/>
</dbReference>
<dbReference type="PROSITE" id="PS52016">
    <property type="entry name" value="TONB_DEPENDENT_REC_3"/>
    <property type="match status" value="1"/>
</dbReference>
<feature type="chain" id="PRO_5037043225" evidence="13">
    <location>
        <begin position="29"/>
        <end position="834"/>
    </location>
</feature>
<dbReference type="Gene3D" id="2.40.170.20">
    <property type="entry name" value="TonB-dependent receptor, beta-barrel domain"/>
    <property type="match status" value="1"/>
</dbReference>
<keyword evidence="4 9" id="KW-0812">Transmembrane</keyword>
<feature type="region of interest" description="Disordered" evidence="12">
    <location>
        <begin position="238"/>
        <end position="262"/>
    </location>
</feature>
<feature type="domain" description="TonB-dependent receptor plug" evidence="15">
    <location>
        <begin position="61"/>
        <end position="182"/>
    </location>
</feature>
<dbReference type="CDD" id="cd01347">
    <property type="entry name" value="ligand_gated_channel"/>
    <property type="match status" value="1"/>
</dbReference>
<feature type="compositionally biased region" description="Basic and acidic residues" evidence="12">
    <location>
        <begin position="238"/>
        <end position="248"/>
    </location>
</feature>
<keyword evidence="16" id="KW-0675">Receptor</keyword>
<organism evidence="16 17">
    <name type="scientific">Cellvibrio polysaccharolyticus</name>
    <dbReference type="NCBI Taxonomy" id="2082724"/>
    <lineage>
        <taxon>Bacteria</taxon>
        <taxon>Pseudomonadati</taxon>
        <taxon>Pseudomonadota</taxon>
        <taxon>Gammaproteobacteria</taxon>
        <taxon>Cellvibrionales</taxon>
        <taxon>Cellvibrionaceae</taxon>
        <taxon>Cellvibrio</taxon>
    </lineage>
</organism>
<dbReference type="Gene3D" id="2.170.130.10">
    <property type="entry name" value="TonB-dependent receptor, plug domain"/>
    <property type="match status" value="1"/>
</dbReference>
<dbReference type="InterPro" id="IPR010916">
    <property type="entry name" value="TonB_box_CS"/>
</dbReference>
<feature type="signal peptide" evidence="13">
    <location>
        <begin position="1"/>
        <end position="28"/>
    </location>
</feature>
<evidence type="ECO:0000256" key="13">
    <source>
        <dbReference type="SAM" id="SignalP"/>
    </source>
</evidence>
<dbReference type="Pfam" id="PF07715">
    <property type="entry name" value="Plug"/>
    <property type="match status" value="1"/>
</dbReference>
<evidence type="ECO:0000256" key="11">
    <source>
        <dbReference type="RuleBase" id="RU003357"/>
    </source>
</evidence>
<dbReference type="InterPro" id="IPR037066">
    <property type="entry name" value="Plug_dom_sf"/>
</dbReference>
<evidence type="ECO:0000256" key="8">
    <source>
        <dbReference type="ARBA" id="ARBA00023237"/>
    </source>
</evidence>
<feature type="domain" description="TonB-dependent receptor-like beta-barrel" evidence="14">
    <location>
        <begin position="306"/>
        <end position="795"/>
    </location>
</feature>
<dbReference type="RefSeq" id="WP_193907530.1">
    <property type="nucleotide sequence ID" value="NZ_PRDL01000001.1"/>
</dbReference>
<keyword evidence="6 10" id="KW-0798">TonB box</keyword>
<dbReference type="InterPro" id="IPR000531">
    <property type="entry name" value="Beta-barrel_TonB"/>
</dbReference>
<evidence type="ECO:0000256" key="1">
    <source>
        <dbReference type="ARBA" id="ARBA00004571"/>
    </source>
</evidence>
<evidence type="ECO:0000256" key="7">
    <source>
        <dbReference type="ARBA" id="ARBA00023136"/>
    </source>
</evidence>
<evidence type="ECO:0000256" key="6">
    <source>
        <dbReference type="ARBA" id="ARBA00023077"/>
    </source>
</evidence>
<evidence type="ECO:0000259" key="15">
    <source>
        <dbReference type="Pfam" id="PF07715"/>
    </source>
</evidence>
<dbReference type="PROSITE" id="PS00430">
    <property type="entry name" value="TONB_DEPENDENT_REC_1"/>
    <property type="match status" value="1"/>
</dbReference>
<evidence type="ECO:0000256" key="3">
    <source>
        <dbReference type="ARBA" id="ARBA00022452"/>
    </source>
</evidence>
<accession>A0A928YUW5</accession>
<evidence type="ECO:0000256" key="10">
    <source>
        <dbReference type="PROSITE-ProRule" id="PRU10143"/>
    </source>
</evidence>
<dbReference type="Proteomes" id="UP000652567">
    <property type="component" value="Unassembled WGS sequence"/>
</dbReference>
<keyword evidence="5 13" id="KW-0732">Signal</keyword>
<evidence type="ECO:0000313" key="17">
    <source>
        <dbReference type="Proteomes" id="UP000652567"/>
    </source>
</evidence>
<dbReference type="EMBL" id="PRDL01000001">
    <property type="protein sequence ID" value="MBE8716443.1"/>
    <property type="molecule type" value="Genomic_DNA"/>
</dbReference>
<evidence type="ECO:0000256" key="4">
    <source>
        <dbReference type="ARBA" id="ARBA00022692"/>
    </source>
</evidence>
<evidence type="ECO:0000256" key="9">
    <source>
        <dbReference type="PROSITE-ProRule" id="PRU01360"/>
    </source>
</evidence>
<evidence type="ECO:0000256" key="12">
    <source>
        <dbReference type="SAM" id="MobiDB-lite"/>
    </source>
</evidence>
<comment type="caution">
    <text evidence="16">The sequence shown here is derived from an EMBL/GenBank/DDBJ whole genome shotgun (WGS) entry which is preliminary data.</text>
</comment>
<evidence type="ECO:0000256" key="5">
    <source>
        <dbReference type="ARBA" id="ARBA00022729"/>
    </source>
</evidence>
<keyword evidence="2 9" id="KW-0813">Transport</keyword>
<dbReference type="PANTHER" id="PTHR47234:SF3">
    <property type="entry name" value="SECRETIN_TONB SHORT N-TERMINAL DOMAIN-CONTAINING PROTEIN"/>
    <property type="match status" value="1"/>
</dbReference>
<protein>
    <submittedName>
        <fullName evidence="16">TonB-dependent receptor</fullName>
    </submittedName>
</protein>
<feature type="short sequence motif" description="TonB box" evidence="10">
    <location>
        <begin position="46"/>
        <end position="52"/>
    </location>
</feature>
<dbReference type="SUPFAM" id="SSF56935">
    <property type="entry name" value="Porins"/>
    <property type="match status" value="1"/>
</dbReference>
<keyword evidence="17" id="KW-1185">Reference proteome</keyword>
<dbReference type="AlphaFoldDB" id="A0A928YUW5"/>
<comment type="similarity">
    <text evidence="9 11">Belongs to the TonB-dependent receptor family.</text>
</comment>
<reference evidence="16" key="1">
    <citation type="submission" date="2018-07" db="EMBL/GenBank/DDBJ databases">
        <title>Genome assembly of strain Ka43.</title>
        <authorList>
            <person name="Kukolya J."/>
            <person name="Nagy I."/>
            <person name="Horvath B."/>
            <person name="Toth A."/>
        </authorList>
    </citation>
    <scope>NUCLEOTIDE SEQUENCE</scope>
    <source>
        <strain evidence="16">KB43</strain>
    </source>
</reference>
<sequence length="834" mass="91245">MLRLLSKPDKLTLAIAAISATLAQTAYAATTPTNNEVRKAREDTETIVVTGTQRKDLSHLEASSPVDIIGFEKLDSTGAHDLSSALLKLTPSFSLPSTPTGGFSSSIPVGAALRGLSADQTLVLINGKRRHQGANFTRQNYNGGRGANPVDLSLIPVAAIARVEVLRDGAAAQYGSDAIAGVINIVLKDAKEGGGISYRYSEWIRGDGEHNQINGWKGFEIGDGGSLTVSAFASDRKLANNTDSDPRPFYKPVNGQPDPREETAYRNWPFGSPETKDHYNFLANLNLPLSDTLSLYGFATYGHKTTVGLNFYDRPLTNSLLIQSPFFQQRFPDGRTPINIYKTTDYAATVGLQQDNGERGKFDFYVNYGIDQLKSFEDNQLNPSFGPDSPAYFYSGNRENAQANSALDYTLDLPVNFLSSPLTILAGVAWRWDEYELTAGDPIAHTEGPFFNPSPVIGVGVPAIYYGITDQDERAVSRNVKSVYLSFEGSPNERLDLGLALRAEDYSDFGSANTAKASLRFKFTDTLSLRSTFGNGYRAPSVVQLGYSAYSKTTPLINGVPTDVIQRTLLPTSEAARLLGGSSLKPEKSDNLSVGLVWTPLDNFSVTLDAYHIEIKDRIQLSENITWDRLAPIFSGTPYENIQNAAFFTNILDTRTRGIELTADYQLELDQYGDVNFKLGFVRNDTEVTGARDSVNANGDVIPASAIVGRSNISSIEEGIPKYKLVLSAGWNIEQWSVNVNARHYGEWVARVNNLATSATPDQTFSEQTIVDLDLGYRFSGSLEGVRINIGAHNIFESYPDYVNTRGTSVTKYSFNSPEGSLGTQYHAKVSYDF</sequence>
<dbReference type="InterPro" id="IPR036942">
    <property type="entry name" value="Beta-barrel_TonB_sf"/>
</dbReference>
<proteinExistence type="inferred from homology"/>